<gene>
    <name evidence="1" type="ORF">ERX29_01020</name>
</gene>
<dbReference type="RefSeq" id="WP_133442817.1">
    <property type="nucleotide sequence ID" value="NZ_SCWB01000001.1"/>
</dbReference>
<organism evidence="1 2">
    <name type="scientific">Macrococcus lamae</name>
    <dbReference type="NCBI Taxonomy" id="198484"/>
    <lineage>
        <taxon>Bacteria</taxon>
        <taxon>Bacillati</taxon>
        <taxon>Bacillota</taxon>
        <taxon>Bacilli</taxon>
        <taxon>Bacillales</taxon>
        <taxon>Staphylococcaceae</taxon>
        <taxon>Macrococcus</taxon>
    </lineage>
</organism>
<dbReference type="AlphaFoldDB" id="A0A4R6BXT8"/>
<accession>A0A4R6BXT8</accession>
<evidence type="ECO:0000313" key="1">
    <source>
        <dbReference type="EMBL" id="TDM13214.1"/>
    </source>
</evidence>
<evidence type="ECO:0000313" key="2">
    <source>
        <dbReference type="Proteomes" id="UP000294802"/>
    </source>
</evidence>
<reference evidence="1 2" key="1">
    <citation type="submission" date="2019-01" db="EMBL/GenBank/DDBJ databases">
        <title>Draft genome sequences of the type strains of six Macrococcus species.</title>
        <authorList>
            <person name="Mazhar S."/>
            <person name="Altermann E."/>
            <person name="Hill C."/>
            <person name="Mcauliffe O."/>
        </authorList>
    </citation>
    <scope>NUCLEOTIDE SEQUENCE [LARGE SCALE GENOMIC DNA]</scope>
    <source>
        <strain evidence="1 2">CCM4815</strain>
    </source>
</reference>
<dbReference type="OrthoDB" id="2418544at2"/>
<dbReference type="Gene3D" id="1.20.120.1450">
    <property type="match status" value="1"/>
</dbReference>
<name>A0A4R6BXT8_9STAP</name>
<dbReference type="Pfam" id="PF22538">
    <property type="entry name" value="HexPS-like"/>
    <property type="match status" value="1"/>
</dbReference>
<protein>
    <submittedName>
        <fullName evidence="1">Uncharacterized protein</fullName>
    </submittedName>
</protein>
<comment type="caution">
    <text evidence="1">The sequence shown here is derived from an EMBL/GenBank/DDBJ whole genome shotgun (WGS) entry which is preliminary data.</text>
</comment>
<keyword evidence="2" id="KW-1185">Reference proteome</keyword>
<sequence length="156" mass="17827">MGFIAQYNHDNQMLEQRYTSYKCPEINPYIAAIVERLNISSNVKKAIIAIDSSMRYADLIDHDNKATALLTTDLLSALFYRYMAEEFNVGQFKVLTQAVKAQNMWKSMFKESGDQSLIAKIETAFVAPFISIQDSDMQRLIQHSSLNNIKSRCSIE</sequence>
<dbReference type="Proteomes" id="UP000294802">
    <property type="component" value="Unassembled WGS sequence"/>
</dbReference>
<dbReference type="EMBL" id="SCWB01000001">
    <property type="protein sequence ID" value="TDM13214.1"/>
    <property type="molecule type" value="Genomic_DNA"/>
</dbReference>
<proteinExistence type="predicted"/>